<comment type="caution">
    <text evidence="1">The sequence shown here is derived from an EMBL/GenBank/DDBJ whole genome shotgun (WGS) entry which is preliminary data.</text>
</comment>
<sequence>MAKQQIKVPFGYEPPAQTRKGTVLIFETFEDWTDTDIGRIASWADKRKFVRAIFYPQHEETLRRMGIPCDLPFHARVKQLESYLRQTPSSVLLDIDTWEGKRKKYTPLDTSLNFLTEKNPGPYFIMVSDRYANLFVTYPSFKEWIKKVRLVIDVRFDAQLHDKLYDYSERWEVVDLTNEHQ</sequence>
<dbReference type="RefSeq" id="WP_163945872.1">
    <property type="nucleotide sequence ID" value="NZ_JAAIKC010000003.1"/>
</dbReference>
<gene>
    <name evidence="1" type="ORF">GK047_11255</name>
</gene>
<protein>
    <submittedName>
        <fullName evidence="1">Uncharacterized protein</fullName>
    </submittedName>
</protein>
<dbReference type="EMBL" id="JAAIKC010000003">
    <property type="protein sequence ID" value="NEW06590.1"/>
    <property type="molecule type" value="Genomic_DNA"/>
</dbReference>
<name>A0A6G3ZWY5_9BACL</name>
<accession>A0A6G3ZWY5</accession>
<reference evidence="1" key="1">
    <citation type="submission" date="2020-02" db="EMBL/GenBank/DDBJ databases">
        <authorList>
            <person name="Shen X.-R."/>
            <person name="Zhang Y.-X."/>
        </authorList>
    </citation>
    <scope>NUCLEOTIDE SEQUENCE</scope>
    <source>
        <strain evidence="1">SYP-B3998</strain>
    </source>
</reference>
<evidence type="ECO:0000313" key="1">
    <source>
        <dbReference type="EMBL" id="NEW06590.1"/>
    </source>
</evidence>
<organism evidence="1">
    <name type="scientific">Paenibacillus sp. SYP-B3998</name>
    <dbReference type="NCBI Taxonomy" id="2678564"/>
    <lineage>
        <taxon>Bacteria</taxon>
        <taxon>Bacillati</taxon>
        <taxon>Bacillota</taxon>
        <taxon>Bacilli</taxon>
        <taxon>Bacillales</taxon>
        <taxon>Paenibacillaceae</taxon>
        <taxon>Paenibacillus</taxon>
    </lineage>
</organism>
<proteinExistence type="predicted"/>
<dbReference type="AlphaFoldDB" id="A0A6G3ZWY5"/>